<comment type="caution">
    <text evidence="2">The sequence shown here is derived from an EMBL/GenBank/DDBJ whole genome shotgun (WGS) entry which is preliminary data.</text>
</comment>
<feature type="signal peptide" evidence="1">
    <location>
        <begin position="1"/>
        <end position="25"/>
    </location>
</feature>
<proteinExistence type="predicted"/>
<accession>A0AA41QAI9</accession>
<evidence type="ECO:0000313" key="3">
    <source>
        <dbReference type="Proteomes" id="UP001165405"/>
    </source>
</evidence>
<gene>
    <name evidence="2" type="ORF">L1785_02725</name>
</gene>
<keyword evidence="3" id="KW-1185">Reference proteome</keyword>
<sequence>MPKPARRRRTAVLALGCASVLTACAGSPDPGQVVTPLPRPTHLEPQVGVGEAEAHYGGLLRDVTAAVDAATGVSSEWVPEYAASVSGTVKDCTFSTERLRADVTIDEATWAEVTEAVTPVLARHGFADPVAGDGTGGWLSLSAQDPSGAVLDLRSKGLTDVDVDGALVSTDGECTLPAD</sequence>
<dbReference type="EMBL" id="JAKGSG010000010">
    <property type="protein sequence ID" value="MCF4119884.1"/>
    <property type="molecule type" value="Genomic_DNA"/>
</dbReference>
<evidence type="ECO:0000256" key="1">
    <source>
        <dbReference type="SAM" id="SignalP"/>
    </source>
</evidence>
<feature type="chain" id="PRO_5041452016" evidence="1">
    <location>
        <begin position="26"/>
        <end position="179"/>
    </location>
</feature>
<dbReference type="AlphaFoldDB" id="A0AA41QAI9"/>
<organism evidence="2 3">
    <name type="scientific">Antribacter soli</name>
    <dbReference type="NCBI Taxonomy" id="2910976"/>
    <lineage>
        <taxon>Bacteria</taxon>
        <taxon>Bacillati</taxon>
        <taxon>Actinomycetota</taxon>
        <taxon>Actinomycetes</taxon>
        <taxon>Micrococcales</taxon>
        <taxon>Promicromonosporaceae</taxon>
        <taxon>Antribacter</taxon>
    </lineage>
</organism>
<dbReference type="PROSITE" id="PS51257">
    <property type="entry name" value="PROKAR_LIPOPROTEIN"/>
    <property type="match status" value="1"/>
</dbReference>
<reference evidence="2" key="1">
    <citation type="submission" date="2022-01" db="EMBL/GenBank/DDBJ databases">
        <title>Antribacter sp. nov., isolated from Guizhou of China.</title>
        <authorList>
            <person name="Chengliang C."/>
            <person name="Ya Z."/>
        </authorList>
    </citation>
    <scope>NUCLEOTIDE SEQUENCE</scope>
    <source>
        <strain evidence="2">KLBMP 9083</strain>
    </source>
</reference>
<dbReference type="Proteomes" id="UP001165405">
    <property type="component" value="Unassembled WGS sequence"/>
</dbReference>
<protein>
    <submittedName>
        <fullName evidence="2">Uncharacterized protein</fullName>
    </submittedName>
</protein>
<dbReference type="RefSeq" id="WP_236087596.1">
    <property type="nucleotide sequence ID" value="NZ_JAKGSG010000010.1"/>
</dbReference>
<keyword evidence="1" id="KW-0732">Signal</keyword>
<evidence type="ECO:0000313" key="2">
    <source>
        <dbReference type="EMBL" id="MCF4119884.1"/>
    </source>
</evidence>
<name>A0AA41QAI9_9MICO</name>